<dbReference type="InterPro" id="IPR015943">
    <property type="entry name" value="WD40/YVTN_repeat-like_dom_sf"/>
</dbReference>
<dbReference type="EMBL" id="JBHUIM010000002">
    <property type="protein sequence ID" value="MFD2247154.1"/>
    <property type="molecule type" value="Genomic_DNA"/>
</dbReference>
<proteinExistence type="predicted"/>
<keyword evidence="4" id="KW-1185">Reference proteome</keyword>
<gene>
    <name evidence="3" type="ORF">ACFSKP_12865</name>
</gene>
<protein>
    <submittedName>
        <fullName evidence="3">PQQ-binding-like beta-propeller repeat protein</fullName>
    </submittedName>
</protein>
<dbReference type="InterPro" id="IPR052918">
    <property type="entry name" value="Motility_Chemotaxis_Reg"/>
</dbReference>
<dbReference type="InterPro" id="IPR026444">
    <property type="entry name" value="Secre_tail"/>
</dbReference>
<dbReference type="PANTHER" id="PTHR35580:SF1">
    <property type="entry name" value="PHYTASE-LIKE DOMAIN-CONTAINING PROTEIN"/>
    <property type="match status" value="1"/>
</dbReference>
<feature type="domain" description="Pyrrolo-quinoline quinone repeat" evidence="2">
    <location>
        <begin position="294"/>
        <end position="545"/>
    </location>
</feature>
<evidence type="ECO:0000259" key="2">
    <source>
        <dbReference type="Pfam" id="PF13360"/>
    </source>
</evidence>
<organism evidence="3 4">
    <name type="scientific">Pontibacter ruber</name>
    <dbReference type="NCBI Taxonomy" id="1343895"/>
    <lineage>
        <taxon>Bacteria</taxon>
        <taxon>Pseudomonadati</taxon>
        <taxon>Bacteroidota</taxon>
        <taxon>Cytophagia</taxon>
        <taxon>Cytophagales</taxon>
        <taxon>Hymenobacteraceae</taxon>
        <taxon>Pontibacter</taxon>
    </lineage>
</organism>
<name>A0ABW5D0W6_9BACT</name>
<feature type="chain" id="PRO_5047502504" evidence="1">
    <location>
        <begin position="23"/>
        <end position="1260"/>
    </location>
</feature>
<dbReference type="InterPro" id="IPR011042">
    <property type="entry name" value="6-blade_b-propeller_TolB-like"/>
</dbReference>
<evidence type="ECO:0000313" key="4">
    <source>
        <dbReference type="Proteomes" id="UP001597374"/>
    </source>
</evidence>
<dbReference type="Gene3D" id="2.130.10.10">
    <property type="entry name" value="YVTN repeat-like/Quinoprotein amine dehydrogenase"/>
    <property type="match status" value="1"/>
</dbReference>
<dbReference type="InterPro" id="IPR002372">
    <property type="entry name" value="PQQ_rpt_dom"/>
</dbReference>
<reference evidence="4" key="1">
    <citation type="journal article" date="2019" name="Int. J. Syst. Evol. Microbiol.">
        <title>The Global Catalogue of Microorganisms (GCM) 10K type strain sequencing project: providing services to taxonomists for standard genome sequencing and annotation.</title>
        <authorList>
            <consortium name="The Broad Institute Genomics Platform"/>
            <consortium name="The Broad Institute Genome Sequencing Center for Infectious Disease"/>
            <person name="Wu L."/>
            <person name="Ma J."/>
        </authorList>
    </citation>
    <scope>NUCLEOTIDE SEQUENCE [LARGE SCALE GENOMIC DNA]</scope>
    <source>
        <strain evidence="4">CGMCC 4.1782</strain>
    </source>
</reference>
<accession>A0ABW5D0W6</accession>
<comment type="caution">
    <text evidence="3">The sequence shown here is derived from an EMBL/GenBank/DDBJ whole genome shotgun (WGS) entry which is preliminary data.</text>
</comment>
<feature type="signal peptide" evidence="1">
    <location>
        <begin position="1"/>
        <end position="22"/>
    </location>
</feature>
<feature type="domain" description="Pyrrolo-quinoline quinone repeat" evidence="2">
    <location>
        <begin position="567"/>
        <end position="808"/>
    </location>
</feature>
<evidence type="ECO:0000313" key="3">
    <source>
        <dbReference type="EMBL" id="MFD2247154.1"/>
    </source>
</evidence>
<dbReference type="SUPFAM" id="SSF50998">
    <property type="entry name" value="Quinoprotein alcohol dehydrogenase-like"/>
    <property type="match status" value="3"/>
</dbReference>
<dbReference type="Gene3D" id="2.120.10.30">
    <property type="entry name" value="TolB, C-terminal domain"/>
    <property type="match status" value="2"/>
</dbReference>
<dbReference type="RefSeq" id="WP_250430090.1">
    <property type="nucleotide sequence ID" value="NZ_JALPRR010000003.1"/>
</dbReference>
<dbReference type="InterPro" id="IPR011047">
    <property type="entry name" value="Quinoprotein_ADH-like_sf"/>
</dbReference>
<dbReference type="Proteomes" id="UP001597374">
    <property type="component" value="Unassembled WGS sequence"/>
</dbReference>
<dbReference type="NCBIfam" id="TIGR04183">
    <property type="entry name" value="Por_Secre_tail"/>
    <property type="match status" value="1"/>
</dbReference>
<keyword evidence="1" id="KW-0732">Signal</keyword>
<evidence type="ECO:0000256" key="1">
    <source>
        <dbReference type="SAM" id="SignalP"/>
    </source>
</evidence>
<dbReference type="Pfam" id="PF13360">
    <property type="entry name" value="PQQ_2"/>
    <property type="match status" value="2"/>
</dbReference>
<dbReference type="PANTHER" id="PTHR35580">
    <property type="entry name" value="CELL SURFACE GLYCOPROTEIN (S-LAYER PROTEIN)-LIKE PROTEIN"/>
    <property type="match status" value="1"/>
</dbReference>
<sequence length="1260" mass="136207">MNTKLLYSLGLLLCFFSITAPAQQPTEEWVRRYDSKGSQNESFVDIAVDEAGNSYITGTSNRTESGLASTGSIVTVKYSPSGEELWAKVFRQDQSTGATAIAVDNTGGVYVTGRSGYYGNEYDYITIRYEAATGEESWVKYYNGTPNGYDMVSDIVVDNNGGVYVTGASSNYSFGIIITDYATIRYDAATGKESWVQRYNGPDSGSDYPAAIAVDSTGGLYVTGFSGKKDGNGLDYATISYDAYTGSQRWVTHYDSGSNIYDEARAIAVDNQGGVYVTGYSFGSNNTSNFATIRYDSETGEQTWLVLYTGEENSNNIAEAISVDNEGGVYVAGTSSRAGNSFVSDFATIRYDAATGKLSWEQRYNGEGSGTYIARAIAVDNKGGVFVTGSSGYYGSDSDYVTIRYNTPDGNESWVQRYNGPANGLDQVRAVAVGNTGRVVVTGYSEGSGTGPDFATISYDAKTGTQSWASRYDVIGDLADYTIAVVADAEGNSYVTGTSSYEFDMIQNRSSIVTIKYSPSGDTLWVQEYKGEQSNRATAIAIDNQGGLYVTGYSDRGQMQYDYVTIRYDAVSGQESWVQSYNGKGNGRDISRDITVDDQGGVYVTGYSYSYTNSNETEFGDYATIRYEASTGEQTWVSRYEEGSATAIAIDDKGGVYVTGSSATIRYEAATGQETWVQPNNTGENKRSFFQDISVDKSGGVYTTGSFSDWTANIDNYLTVRYDAATGKVVWSQQYAGPVGGNEGASAITVDNKGGVFVTGSSAGDNFATDYTTIRYEAFTGQESWVQRYSRVGKGVSYDRASAIAVDSLDGVYVTGTSWLVNNDNGLSTSDRVFSTIKYNAATGTQLWDIQTAGPNESAVDMALDRAGNIIVTGYSLNDITDYDFLTVKYSQKQCPALADAAIQGKATALVNIKGSTYTLADSGATTFTWRITDGSGSDYTSFSGQGSNTIKVNWPSTPDVYKLSLTYGGEAGCPVKDTTLYVHVFDPQAGFVTGGGWITSPVNSAYEFMKTNGKAYFGLMARYKKGEENRLQGETQLLLESGSFYFRSISQLSRTLVISGNQAFYRGRGKVSYRDDKGKLVTDPRKFMFLISATDGQLDKAKEADKLRLLVWEIQQDGTRGAVVYDNQIGCSTNLDENAEACQTIGGGNIVIHQSGVKRVSSQSTLVAETTPDQTGLVAYPTAFSDRTILSFASEEDAEYTLELYDLKGALVKRIAAGSAQSGQRYEHELKAEGLGKGMYLVRLTSGSTLQTVKLVVQK</sequence>